<evidence type="ECO:0000256" key="2">
    <source>
        <dbReference type="SAM" id="Phobius"/>
    </source>
</evidence>
<keyword evidence="3" id="KW-0732">Signal</keyword>
<feature type="compositionally biased region" description="Polar residues" evidence="1">
    <location>
        <begin position="46"/>
        <end position="56"/>
    </location>
</feature>
<feature type="compositionally biased region" description="Basic and acidic residues" evidence="1">
    <location>
        <begin position="217"/>
        <end position="232"/>
    </location>
</feature>
<keyword evidence="2" id="KW-0812">Transmembrane</keyword>
<feature type="domain" description="DUF7356" evidence="4">
    <location>
        <begin position="253"/>
        <end position="355"/>
    </location>
</feature>
<dbReference type="OMA" id="FQQFAAY"/>
<dbReference type="InterPro" id="IPR055780">
    <property type="entry name" value="DUF7356"/>
</dbReference>
<feature type="region of interest" description="Disordered" evidence="1">
    <location>
        <begin position="42"/>
        <end position="262"/>
    </location>
</feature>
<protein>
    <recommendedName>
        <fullName evidence="4">DUF7356 domain-containing protein</fullName>
    </recommendedName>
</protein>
<dbReference type="PANTHER" id="PTHR34200">
    <property type="entry name" value="DENTIN SIALOPHOSPHOPROTEIN-LIKE ISOFORM X1"/>
    <property type="match status" value="1"/>
</dbReference>
<feature type="compositionally biased region" description="Polar residues" evidence="1">
    <location>
        <begin position="129"/>
        <end position="141"/>
    </location>
</feature>
<sequence length="486" mass="53438">MWKITRLALFFLFITVAVGSMIWPSDSEVPTPQIRSFRGLLETKNDQSVPSGNSPVTKGDADANKSHSPVEPTQHVLPPKRDEENLIPKKGEDKSTTDTKNNAPLIPPTAPYINASNTVTKIDGKKPSEQPSKVENNSPPDGNSKEDKSDEPEPKKSKNNGSDKTPIERPKDDSGSAGDKIKINTTTPRNEDPTPPGTPEGSKGQPINTAMGYPPGKKNEHPNTPTKDKLGAEGEEESPPSTKIDKDKGRSATPNDEICDKDHSCEDKKNMIACLRAAGNEMQELSLLIQNKGDDVLHVKIKASASLNVDPLELTLEKQKRKTVKVLFVDHDIENVDLPKIVIDAGNGECMLDVPNQPPHSPDKRSFFEGFSYSAIITPIFGVYLLVFTVLAIGGTWMCCKFRGRRRHGDSIRYQELEMSLPETNLPVSVGGKPEVDTDGWDEVWDDNWEDAEAARSSSRTIQSLSSKGLAVRRSNKDGWDNAWDE</sequence>
<organism evidence="5">
    <name type="scientific">Picea sitchensis</name>
    <name type="common">Sitka spruce</name>
    <name type="synonym">Pinus sitchensis</name>
    <dbReference type="NCBI Taxonomy" id="3332"/>
    <lineage>
        <taxon>Eukaryota</taxon>
        <taxon>Viridiplantae</taxon>
        <taxon>Streptophyta</taxon>
        <taxon>Embryophyta</taxon>
        <taxon>Tracheophyta</taxon>
        <taxon>Spermatophyta</taxon>
        <taxon>Pinopsida</taxon>
        <taxon>Pinidae</taxon>
        <taxon>Conifers I</taxon>
        <taxon>Pinales</taxon>
        <taxon>Pinaceae</taxon>
        <taxon>Picea</taxon>
    </lineage>
</organism>
<dbReference type="AlphaFoldDB" id="A9NVM1"/>
<evidence type="ECO:0000259" key="4">
    <source>
        <dbReference type="Pfam" id="PF24053"/>
    </source>
</evidence>
<accession>A9NVM1</accession>
<feature type="compositionally biased region" description="Basic and acidic residues" evidence="1">
    <location>
        <begin position="143"/>
        <end position="156"/>
    </location>
</feature>
<dbReference type="EMBL" id="EF085375">
    <property type="protein sequence ID" value="ABK24682.1"/>
    <property type="molecule type" value="mRNA"/>
</dbReference>
<proteinExistence type="evidence at transcript level"/>
<dbReference type="Pfam" id="PF24053">
    <property type="entry name" value="DUF7356"/>
    <property type="match status" value="1"/>
</dbReference>
<keyword evidence="2" id="KW-1133">Transmembrane helix</keyword>
<evidence type="ECO:0000256" key="1">
    <source>
        <dbReference type="SAM" id="MobiDB-lite"/>
    </source>
</evidence>
<evidence type="ECO:0000256" key="3">
    <source>
        <dbReference type="SAM" id="SignalP"/>
    </source>
</evidence>
<reference evidence="5" key="1">
    <citation type="journal article" date="2008" name="BMC Genomics">
        <title>A conifer genomics resource of 200,000 spruce (Picea spp.) ESTs and 6,464 high-quality, sequence-finished full-length cDNAs for Sitka spruce (Picea sitchensis).</title>
        <authorList>
            <person name="Ralph S.G."/>
            <person name="Chun H.J."/>
            <person name="Kolosova N."/>
            <person name="Cooper D."/>
            <person name="Oddy C."/>
            <person name="Ritland C.E."/>
            <person name="Kirkpatrick R."/>
            <person name="Moore R."/>
            <person name="Barber S."/>
            <person name="Holt R.A."/>
            <person name="Jones S.J."/>
            <person name="Marra M.A."/>
            <person name="Douglas C.J."/>
            <person name="Ritland K."/>
            <person name="Bohlmann J."/>
        </authorList>
    </citation>
    <scope>NUCLEOTIDE SEQUENCE</scope>
    <source>
        <tissue evidence="5">Bark</tissue>
    </source>
</reference>
<feature type="compositionally biased region" description="Basic and acidic residues" evidence="1">
    <location>
        <begin position="79"/>
        <end position="97"/>
    </location>
</feature>
<name>A9NVM1_PICSI</name>
<feature type="region of interest" description="Disordered" evidence="1">
    <location>
        <begin position="460"/>
        <end position="486"/>
    </location>
</feature>
<evidence type="ECO:0000313" key="5">
    <source>
        <dbReference type="EMBL" id="ABK24682.1"/>
    </source>
</evidence>
<feature type="chain" id="PRO_5002741792" description="DUF7356 domain-containing protein" evidence="3">
    <location>
        <begin position="20"/>
        <end position="486"/>
    </location>
</feature>
<feature type="compositionally biased region" description="Basic and acidic residues" evidence="1">
    <location>
        <begin position="165"/>
        <end position="182"/>
    </location>
</feature>
<keyword evidence="2" id="KW-0472">Membrane</keyword>
<feature type="signal peptide" evidence="3">
    <location>
        <begin position="1"/>
        <end position="19"/>
    </location>
</feature>
<dbReference type="PANTHER" id="PTHR34200:SF2">
    <property type="entry name" value="TRANSMEMBRANE PROTEIN"/>
    <property type="match status" value="1"/>
</dbReference>
<feature type="transmembrane region" description="Helical" evidence="2">
    <location>
        <begin position="371"/>
        <end position="397"/>
    </location>
</feature>